<dbReference type="Pfam" id="PF00440">
    <property type="entry name" value="TetR_N"/>
    <property type="match status" value="1"/>
</dbReference>
<sequence>MIDDGNPTKQKILETSLRLFSKNGYSATSVRQISREAGFRESVIYNHFSGKYDILKTLYDVEIASVRSEFLKNIDIDEIKKDPKRFLQRIADKIMIYSNDEDRAKFLKVIMMEMFRDSRAKELVKKDIFENSKIMLKNIFFKMRKAGLIKEKDPLMLANEFLATLIFFNLEHLLSNERNENKAFRHNLVKKHIDFFWENVKLNEF</sequence>
<organism evidence="4 5">
    <name type="scientific">Crassaminicella indica</name>
    <dbReference type="NCBI Taxonomy" id="2855394"/>
    <lineage>
        <taxon>Bacteria</taxon>
        <taxon>Bacillati</taxon>
        <taxon>Bacillota</taxon>
        <taxon>Clostridia</taxon>
        <taxon>Eubacteriales</taxon>
        <taxon>Clostridiaceae</taxon>
        <taxon>Crassaminicella</taxon>
    </lineage>
</organism>
<dbReference type="PANTHER" id="PTHR43479:SF11">
    <property type="entry name" value="ACREF_ENVCD OPERON REPRESSOR-RELATED"/>
    <property type="match status" value="1"/>
</dbReference>
<proteinExistence type="predicted"/>
<dbReference type="InterPro" id="IPR050624">
    <property type="entry name" value="HTH-type_Tx_Regulator"/>
</dbReference>
<feature type="domain" description="HTH tetR-type" evidence="3">
    <location>
        <begin position="6"/>
        <end position="66"/>
    </location>
</feature>
<evidence type="ECO:0000256" key="2">
    <source>
        <dbReference type="PROSITE-ProRule" id="PRU00335"/>
    </source>
</evidence>
<evidence type="ECO:0000313" key="4">
    <source>
        <dbReference type="EMBL" id="QXM05355.1"/>
    </source>
</evidence>
<keyword evidence="5" id="KW-1185">Reference proteome</keyword>
<evidence type="ECO:0000313" key="5">
    <source>
        <dbReference type="Proteomes" id="UP000886818"/>
    </source>
</evidence>
<protein>
    <submittedName>
        <fullName evidence="4">TetR/AcrR family transcriptional regulator</fullName>
    </submittedName>
</protein>
<keyword evidence="1 2" id="KW-0238">DNA-binding</keyword>
<accession>A0ABX8R8J3</accession>
<dbReference type="Proteomes" id="UP000886818">
    <property type="component" value="Chromosome"/>
</dbReference>
<dbReference type="RefSeq" id="WP_218282054.1">
    <property type="nucleotide sequence ID" value="NZ_CP078093.1"/>
</dbReference>
<dbReference type="PANTHER" id="PTHR43479">
    <property type="entry name" value="ACREF/ENVCD OPERON REPRESSOR-RELATED"/>
    <property type="match status" value="1"/>
</dbReference>
<name>A0ABX8R8J3_9CLOT</name>
<evidence type="ECO:0000256" key="1">
    <source>
        <dbReference type="ARBA" id="ARBA00023125"/>
    </source>
</evidence>
<dbReference type="EMBL" id="CP078093">
    <property type="protein sequence ID" value="QXM05355.1"/>
    <property type="molecule type" value="Genomic_DNA"/>
</dbReference>
<dbReference type="PROSITE" id="PS50977">
    <property type="entry name" value="HTH_TETR_2"/>
    <property type="match status" value="1"/>
</dbReference>
<evidence type="ECO:0000259" key="3">
    <source>
        <dbReference type="PROSITE" id="PS50977"/>
    </source>
</evidence>
<feature type="DNA-binding region" description="H-T-H motif" evidence="2">
    <location>
        <begin position="29"/>
        <end position="48"/>
    </location>
</feature>
<reference evidence="4" key="1">
    <citation type="submission" date="2021-07" db="EMBL/GenBank/DDBJ databases">
        <title>Complete genome sequence of Crassaminicella sp. 143-21, isolated from a deep-sea hydrothermal vent.</title>
        <authorList>
            <person name="Li X."/>
        </authorList>
    </citation>
    <scope>NUCLEOTIDE SEQUENCE</scope>
    <source>
        <strain evidence="4">143-21</strain>
    </source>
</reference>
<gene>
    <name evidence="4" type="ORF">KVH43_08100</name>
</gene>
<dbReference type="InterPro" id="IPR001647">
    <property type="entry name" value="HTH_TetR"/>
</dbReference>